<feature type="binding site" evidence="13">
    <location>
        <position position="60"/>
    </location>
    <ligand>
        <name>thiamine diphosphate</name>
        <dbReference type="ChEBI" id="CHEBI:58937"/>
    </ligand>
</feature>
<dbReference type="SUPFAM" id="SSF52922">
    <property type="entry name" value="TK C-terminal domain-like"/>
    <property type="match status" value="1"/>
</dbReference>
<evidence type="ECO:0000256" key="5">
    <source>
        <dbReference type="ARBA" id="ARBA00022723"/>
    </source>
</evidence>
<evidence type="ECO:0000256" key="11">
    <source>
        <dbReference type="PIRSR" id="PIRSR605478-1"/>
    </source>
</evidence>
<evidence type="ECO:0000256" key="9">
    <source>
        <dbReference type="ARBA" id="ARBA00049473"/>
    </source>
</evidence>
<feature type="binding site" evidence="13">
    <location>
        <begin position="109"/>
        <end position="111"/>
    </location>
    <ligand>
        <name>thiamine diphosphate</name>
        <dbReference type="ChEBI" id="CHEBI:58937"/>
    </ligand>
</feature>
<dbReference type="CDD" id="cd07033">
    <property type="entry name" value="TPP_PYR_DXS_TK_like"/>
    <property type="match status" value="1"/>
</dbReference>
<dbReference type="InterPro" id="IPR005474">
    <property type="entry name" value="Transketolase_N"/>
</dbReference>
<dbReference type="EC" id="2.2.1.1" evidence="3 10"/>
<feature type="binding site" evidence="12">
    <location>
        <position position="507"/>
    </location>
    <ligand>
        <name>substrate</name>
    </ligand>
</feature>
<dbReference type="Gene3D" id="3.40.50.970">
    <property type="match status" value="2"/>
</dbReference>
<evidence type="ECO:0000256" key="1">
    <source>
        <dbReference type="ARBA" id="ARBA00007131"/>
    </source>
</evidence>
<keyword evidence="7 14" id="KW-0460">Magnesium</keyword>
<comment type="catalytic activity">
    <reaction evidence="9 16">
        <text>D-sedoheptulose 7-phosphate + D-glyceraldehyde 3-phosphate = aldehydo-D-ribose 5-phosphate + D-xylulose 5-phosphate</text>
        <dbReference type="Rhea" id="RHEA:10508"/>
        <dbReference type="ChEBI" id="CHEBI:57483"/>
        <dbReference type="ChEBI" id="CHEBI:57737"/>
        <dbReference type="ChEBI" id="CHEBI:58273"/>
        <dbReference type="ChEBI" id="CHEBI:59776"/>
        <dbReference type="EC" id="2.2.1.1"/>
    </reaction>
</comment>
<evidence type="ECO:0000256" key="2">
    <source>
        <dbReference type="ARBA" id="ARBA00011738"/>
    </source>
</evidence>
<comment type="cofactor">
    <cofactor evidence="16">
        <name>Mg(2+)</name>
        <dbReference type="ChEBI" id="CHEBI:18420"/>
    </cofactor>
    <cofactor evidence="16">
        <name>Ca(2+)</name>
        <dbReference type="ChEBI" id="CHEBI:29108"/>
    </cofactor>
    <cofactor evidence="16">
        <name>Mn(2+)</name>
        <dbReference type="ChEBI" id="CHEBI:29035"/>
    </cofactor>
    <cofactor evidence="16">
        <name>Co(2+)</name>
        <dbReference type="ChEBI" id="CHEBI:48828"/>
    </cofactor>
    <text evidence="16">Binds 1 Mg(2+) ion per subunit. Can also utilize other divalent metal cations, such as Ca(2+), Mn(2+) and Co(2+).</text>
</comment>
<dbReference type="InterPro" id="IPR055152">
    <property type="entry name" value="Transketolase-like_C_2"/>
</dbReference>
<gene>
    <name evidence="18" type="ORF">BKE38_15590</name>
</gene>
<dbReference type="EMBL" id="MLCO01000153">
    <property type="protein sequence ID" value="ONG51805.1"/>
    <property type="molecule type" value="Genomic_DNA"/>
</dbReference>
<evidence type="ECO:0000259" key="17">
    <source>
        <dbReference type="SMART" id="SM00861"/>
    </source>
</evidence>
<dbReference type="FunFam" id="3.40.50.970:FF:000003">
    <property type="entry name" value="Transketolase"/>
    <property type="match status" value="1"/>
</dbReference>
<comment type="cofactor">
    <cofactor evidence="13">
        <name>thiamine diphosphate</name>
        <dbReference type="ChEBI" id="CHEBI:58937"/>
    </cofactor>
    <text evidence="13">Binds 1 thiamine pyrophosphate per subunit. During the reaction, the substrate forms a covalent intermediate with the cofactor.</text>
</comment>
<feature type="site" description="Important for catalytic activity" evidence="15">
    <location>
        <position position="251"/>
    </location>
</feature>
<feature type="binding site" evidence="13">
    <location>
        <position position="177"/>
    </location>
    <ligand>
        <name>thiamine diphosphate</name>
        <dbReference type="ChEBI" id="CHEBI:58937"/>
    </ligand>
</feature>
<protein>
    <recommendedName>
        <fullName evidence="3 10">Transketolase</fullName>
        <ecNumber evidence="3 10">2.2.1.1</ecNumber>
    </recommendedName>
</protein>
<dbReference type="PANTHER" id="PTHR43522">
    <property type="entry name" value="TRANSKETOLASE"/>
    <property type="match status" value="1"/>
</dbReference>
<evidence type="ECO:0000256" key="6">
    <source>
        <dbReference type="ARBA" id="ARBA00022837"/>
    </source>
</evidence>
<dbReference type="InterPro" id="IPR020826">
    <property type="entry name" value="Transketolase_BS"/>
</dbReference>
<feature type="binding site" evidence="12">
    <location>
        <position position="460"/>
    </location>
    <ligand>
        <name>substrate</name>
    </ligand>
</feature>
<dbReference type="Pfam" id="PF00456">
    <property type="entry name" value="Transketolase_N"/>
    <property type="match status" value="1"/>
</dbReference>
<organism evidence="18 19">
    <name type="scientific">Teichococcus deserti</name>
    <dbReference type="NCBI Taxonomy" id="1817963"/>
    <lineage>
        <taxon>Bacteria</taxon>
        <taxon>Pseudomonadati</taxon>
        <taxon>Pseudomonadota</taxon>
        <taxon>Alphaproteobacteria</taxon>
        <taxon>Acetobacterales</taxon>
        <taxon>Roseomonadaceae</taxon>
        <taxon>Roseomonas</taxon>
    </lineage>
</organism>
<dbReference type="GO" id="GO:0005829">
    <property type="term" value="C:cytosol"/>
    <property type="evidence" value="ECO:0007669"/>
    <property type="project" value="TreeGrafter"/>
</dbReference>
<evidence type="ECO:0000256" key="15">
    <source>
        <dbReference type="PIRSR" id="PIRSR605478-5"/>
    </source>
</evidence>
<evidence type="ECO:0000256" key="8">
    <source>
        <dbReference type="ARBA" id="ARBA00023052"/>
    </source>
</evidence>
<keyword evidence="19" id="KW-1185">Reference proteome</keyword>
<name>A0A1V2H0B7_9PROT</name>
<evidence type="ECO:0000256" key="4">
    <source>
        <dbReference type="ARBA" id="ARBA00022679"/>
    </source>
</evidence>
<dbReference type="InterPro" id="IPR029061">
    <property type="entry name" value="THDP-binding"/>
</dbReference>
<feature type="binding site" evidence="12">
    <location>
        <position position="20"/>
    </location>
    <ligand>
        <name>substrate</name>
    </ligand>
</feature>
<feature type="binding site" evidence="13">
    <location>
        <position position="251"/>
    </location>
    <ligand>
        <name>thiamine diphosphate</name>
        <dbReference type="ChEBI" id="CHEBI:58937"/>
    </ligand>
</feature>
<feature type="domain" description="Transketolase-like pyrimidine-binding" evidence="17">
    <location>
        <begin position="341"/>
        <end position="512"/>
    </location>
</feature>
<proteinExistence type="inferred from homology"/>
<sequence length="651" mass="68639">MANAIRALSMDAIEHAQSGHPGLPLGMADVAATLFGRFIKVDSRAPHWPDRDRFVLSAGHGSMLLYALLHLMGHADMTIEALQRFRKLGSPAAGHPEYGHATGIETTTGPLGQGLATAIGMAMAERIQAARFGEALADHRTWVLASDGDLMEGVSQESIGLAGRLGLGRLIVLFDDNDISIDGKISLVDATDQIARFQASGWHTIRVDGHDPEAISDAIAQAIADPRPSLVACRTVIGYGAPVKQGTPAAHSSPLGTQEVEGVRAHLGWTAGPFEIPTEARVAWDAAAARARAPHAAWQQRLAASAQRAAFEASLAGGRPAGLDAAILAIKQRFAEKMPKLATRKASEAVLELLMPAVPELVTGSADLTSANFTKIEGFGPIAEKNFAGRYVYWGIREHAMAAAMNGMALHGGAIPASGTFLAFSDYCRPALRLAALMGVGAIHVMTHDSIGLGEDGPTHQPVEHLAALRAIPNLLLLRPADPIETAECWQIAMAERERPSVLALCRQEVPALRRHAEAENFSSRGAYEIAAADCEAAATLFASGSEVSIALAAREQLQAAGVPTRVVSVPCFELFFEQGDDYVESVIGTAPVKVAVEAAIRQGWDAIIGRRGGFVGMKGFGASAAPAELYEHFGITPAAVVTTVQAALKK</sequence>
<dbReference type="Pfam" id="PF22613">
    <property type="entry name" value="Transketolase_C_1"/>
    <property type="match status" value="1"/>
</dbReference>
<dbReference type="InterPro" id="IPR033247">
    <property type="entry name" value="Transketolase_fam"/>
</dbReference>
<evidence type="ECO:0000256" key="3">
    <source>
        <dbReference type="ARBA" id="ARBA00013152"/>
    </source>
</evidence>
<dbReference type="SMART" id="SM00861">
    <property type="entry name" value="Transket_pyr"/>
    <property type="match status" value="1"/>
</dbReference>
<dbReference type="InterPro" id="IPR009014">
    <property type="entry name" value="Transketo_C/PFOR_II"/>
</dbReference>
<feature type="binding site" evidence="13">
    <location>
        <position position="424"/>
    </location>
    <ligand>
        <name>thiamine diphosphate</name>
        <dbReference type="ChEBI" id="CHEBI:58937"/>
    </ligand>
</feature>
<dbReference type="GO" id="GO:0006098">
    <property type="term" value="P:pentose-phosphate shunt"/>
    <property type="evidence" value="ECO:0007669"/>
    <property type="project" value="TreeGrafter"/>
</dbReference>
<keyword evidence="8 13" id="KW-0786">Thiamine pyrophosphate</keyword>
<feature type="binding site" evidence="14">
    <location>
        <position position="147"/>
    </location>
    <ligand>
        <name>Mg(2+)</name>
        <dbReference type="ChEBI" id="CHEBI:18420"/>
    </ligand>
</feature>
<dbReference type="NCBIfam" id="TIGR00232">
    <property type="entry name" value="tktlase_bact"/>
    <property type="match status" value="1"/>
</dbReference>
<dbReference type="Gene3D" id="3.40.50.920">
    <property type="match status" value="1"/>
</dbReference>
<dbReference type="Proteomes" id="UP000188879">
    <property type="component" value="Unassembled WGS sequence"/>
</dbReference>
<dbReference type="InterPro" id="IPR005475">
    <property type="entry name" value="Transketolase-like_Pyr-bd"/>
</dbReference>
<dbReference type="CDD" id="cd02012">
    <property type="entry name" value="TPP_TK"/>
    <property type="match status" value="1"/>
</dbReference>
<dbReference type="AlphaFoldDB" id="A0A1V2H0B7"/>
<comment type="similarity">
    <text evidence="1 16">Belongs to the transketolase family.</text>
</comment>
<evidence type="ECO:0000256" key="12">
    <source>
        <dbReference type="PIRSR" id="PIRSR605478-2"/>
    </source>
</evidence>
<feature type="active site" description="Proton donor" evidence="11">
    <location>
        <position position="398"/>
    </location>
</feature>
<feature type="binding site" evidence="14">
    <location>
        <position position="177"/>
    </location>
    <ligand>
        <name>Mg(2+)</name>
        <dbReference type="ChEBI" id="CHEBI:18420"/>
    </ligand>
</feature>
<feature type="binding site" evidence="13">
    <location>
        <position position="148"/>
    </location>
    <ligand>
        <name>thiamine diphosphate</name>
        <dbReference type="ChEBI" id="CHEBI:58937"/>
    </ligand>
</feature>
<feature type="binding site" evidence="12">
    <location>
        <position position="448"/>
    </location>
    <ligand>
        <name>substrate</name>
    </ligand>
</feature>
<keyword evidence="6 16" id="KW-0106">Calcium</keyword>
<keyword evidence="4 16" id="KW-0808">Transferase</keyword>
<feature type="site" description="Important for catalytic activity" evidence="15">
    <location>
        <position position="20"/>
    </location>
</feature>
<dbReference type="InterPro" id="IPR049557">
    <property type="entry name" value="Transketolase_CS"/>
</dbReference>
<dbReference type="InterPro" id="IPR005478">
    <property type="entry name" value="Transketolase_bac-like"/>
</dbReference>
<comment type="function">
    <text evidence="16">Catalyzes the transfer of a two-carbon ketol group from a ketose donor to an aldose acceptor, via a covalent intermediate with the cofactor thiamine pyrophosphate.</text>
</comment>
<dbReference type="GO" id="GO:0004802">
    <property type="term" value="F:transketolase activity"/>
    <property type="evidence" value="ECO:0007669"/>
    <property type="project" value="UniProtKB-UniRule"/>
</dbReference>
<keyword evidence="5 14" id="KW-0479">Metal-binding</keyword>
<evidence type="ECO:0000256" key="14">
    <source>
        <dbReference type="PIRSR" id="PIRSR605478-4"/>
    </source>
</evidence>
<reference evidence="18 19" key="1">
    <citation type="submission" date="2016-10" db="EMBL/GenBank/DDBJ databases">
        <title>Draft Genome sequence of Roseomonas sp. strain M3.</title>
        <authorList>
            <person name="Subhash Y."/>
            <person name="Lee S."/>
        </authorList>
    </citation>
    <scope>NUCLEOTIDE SEQUENCE [LARGE SCALE GENOMIC DNA]</scope>
    <source>
        <strain evidence="18 19">M3</strain>
    </source>
</reference>
<evidence type="ECO:0000256" key="7">
    <source>
        <dbReference type="ARBA" id="ARBA00022842"/>
    </source>
</evidence>
<evidence type="ECO:0000313" key="19">
    <source>
        <dbReference type="Proteomes" id="UP000188879"/>
    </source>
</evidence>
<evidence type="ECO:0000313" key="18">
    <source>
        <dbReference type="EMBL" id="ONG51805.1"/>
    </source>
</evidence>
<accession>A0A1V2H0B7</accession>
<feature type="binding site" evidence="12">
    <location>
        <position position="251"/>
    </location>
    <ligand>
        <name>substrate</name>
    </ligand>
</feature>
<evidence type="ECO:0000256" key="16">
    <source>
        <dbReference type="RuleBase" id="RU004996"/>
    </source>
</evidence>
<dbReference type="SUPFAM" id="SSF52518">
    <property type="entry name" value="Thiamin diphosphate-binding fold (THDP-binding)"/>
    <property type="match status" value="2"/>
</dbReference>
<comment type="cofactor">
    <cofactor evidence="14">
        <name>Mg(2+)</name>
        <dbReference type="ChEBI" id="CHEBI:18420"/>
    </cofactor>
    <text evidence="14">Binds 1 Mg(2+) ion per subunit. Can also utilize other divalent metal cations, such as Ca(2+), Mn(2+) and Co(2+).</text>
</comment>
<dbReference type="GO" id="GO:0046872">
    <property type="term" value="F:metal ion binding"/>
    <property type="evidence" value="ECO:0007669"/>
    <property type="project" value="UniProtKB-KW"/>
</dbReference>
<dbReference type="FunFam" id="3.40.50.970:FF:000004">
    <property type="entry name" value="Transketolase"/>
    <property type="match status" value="1"/>
</dbReference>
<dbReference type="PROSITE" id="PS00801">
    <property type="entry name" value="TRANSKETOLASE_1"/>
    <property type="match status" value="1"/>
</dbReference>
<feature type="binding site" evidence="14">
    <location>
        <position position="179"/>
    </location>
    <ligand>
        <name>Mg(2+)</name>
        <dbReference type="ChEBI" id="CHEBI:18420"/>
    </ligand>
</feature>
<evidence type="ECO:0000256" key="10">
    <source>
        <dbReference type="NCBIfam" id="TIGR00232"/>
    </source>
</evidence>
<feature type="binding site" evidence="12">
    <location>
        <position position="344"/>
    </location>
    <ligand>
        <name>substrate</name>
    </ligand>
</feature>
<feature type="binding site" evidence="12">
    <location>
        <position position="456"/>
    </location>
    <ligand>
        <name>substrate</name>
    </ligand>
</feature>
<evidence type="ECO:0000256" key="13">
    <source>
        <dbReference type="PIRSR" id="PIRSR605478-3"/>
    </source>
</evidence>
<dbReference type="Pfam" id="PF02779">
    <property type="entry name" value="Transket_pyr"/>
    <property type="match status" value="1"/>
</dbReference>
<comment type="caution">
    <text evidence="18">The sequence shown here is derived from an EMBL/GenBank/DDBJ whole genome shotgun (WGS) entry which is preliminary data.</text>
</comment>
<dbReference type="PROSITE" id="PS00802">
    <property type="entry name" value="TRANSKETOLASE_2"/>
    <property type="match status" value="1"/>
</dbReference>
<comment type="subunit">
    <text evidence="2 16">Homodimer.</text>
</comment>
<dbReference type="PANTHER" id="PTHR43522:SF2">
    <property type="entry name" value="TRANSKETOLASE 1-RELATED"/>
    <property type="match status" value="1"/>
</dbReference>